<accession>A0A844G7F3</accession>
<dbReference type="AlphaFoldDB" id="A0A844G7F3"/>
<protein>
    <recommendedName>
        <fullName evidence="4">Cellulase (Glycosyl hydrolase family 5)</fullName>
    </recommendedName>
</protein>
<dbReference type="EMBL" id="VUNS01000028">
    <property type="protein sequence ID" value="MST99073.1"/>
    <property type="molecule type" value="Genomic_DNA"/>
</dbReference>
<feature type="chain" id="PRO_5032529247" description="Cellulase (Glycosyl hydrolase family 5)" evidence="1">
    <location>
        <begin position="20"/>
        <end position="1076"/>
    </location>
</feature>
<keyword evidence="1" id="KW-0732">Signal</keyword>
<dbReference type="SUPFAM" id="SSF51445">
    <property type="entry name" value="(Trans)glycosidases"/>
    <property type="match status" value="1"/>
</dbReference>
<evidence type="ECO:0008006" key="4">
    <source>
        <dbReference type="Google" id="ProtNLM"/>
    </source>
</evidence>
<feature type="signal peptide" evidence="1">
    <location>
        <begin position="1"/>
        <end position="19"/>
    </location>
</feature>
<evidence type="ECO:0000313" key="2">
    <source>
        <dbReference type="EMBL" id="MST99073.1"/>
    </source>
</evidence>
<dbReference type="RefSeq" id="WP_154420199.1">
    <property type="nucleotide sequence ID" value="NZ_VUNS01000028.1"/>
</dbReference>
<proteinExistence type="predicted"/>
<gene>
    <name evidence="2" type="ORF">FYJ85_18730</name>
</gene>
<evidence type="ECO:0000256" key="1">
    <source>
        <dbReference type="SAM" id="SignalP"/>
    </source>
</evidence>
<dbReference type="Proteomes" id="UP000435649">
    <property type="component" value="Unassembled WGS sequence"/>
</dbReference>
<keyword evidence="3" id="KW-1185">Reference proteome</keyword>
<evidence type="ECO:0000313" key="3">
    <source>
        <dbReference type="Proteomes" id="UP000435649"/>
    </source>
</evidence>
<comment type="caution">
    <text evidence="2">The sequence shown here is derived from an EMBL/GenBank/DDBJ whole genome shotgun (WGS) entry which is preliminary data.</text>
</comment>
<organism evidence="2 3">
    <name type="scientific">Victivallis lenta</name>
    <dbReference type="NCBI Taxonomy" id="2606640"/>
    <lineage>
        <taxon>Bacteria</taxon>
        <taxon>Pseudomonadati</taxon>
        <taxon>Lentisphaerota</taxon>
        <taxon>Lentisphaeria</taxon>
        <taxon>Victivallales</taxon>
        <taxon>Victivallaceae</taxon>
        <taxon>Victivallis</taxon>
    </lineage>
</organism>
<name>A0A844G7F3_9BACT</name>
<sequence>MKKFWILLLAITAAAAATAAELPSVVQVKSNGFLKLGPAELSVRCFNDKWATAKWEMDAARIGRQGGSASGTMWFGGDSIRITETITPLEPSGFLFTVNAVFPHPMAINVFCASLDLPTGNGPFDVTVDGRKLDLPEKFTDRYIAGAKEAKELTVVLTGGTTLRFKGNFTLEVQDNRKFGGDRLSLRLCGTPGSGKLSESRIDLAVTVETIRSMPVDISQAVNFGFADDVADDGRGGWSDQGANNDLRSFTQRKVHLENITFNIIDPARNGGKAAIVMGRTVAKRRAAVELPSDTEARAVTLLHASAWTPSGGKPLGYLNVTFADGSLQKIPVSLADDSGNWWNPFPRKNAAVAWKHENPAAPVGLYAAPFALKRSDPRRLEFQLNPEHVNAMWMIAGITLADRPFRFSRADNDVLLASGKEWLPLEFTKEIVAGSPLDFSRYTEAPAGRYGSIIARPDGTLGFEKAPGKRIRLYGANICFSACYLEKAEADKLAADFRKLGYNSLRIHHYDGLLVDPEAPDSVTFDAARLDKLDYLIFAMAKQGIYTTIDLYSARAFKPGDDIPELRLCERAGLKALLPISRAAMNNWKAFSRNLLEHRNPYTGFRWKEDPAIWMLNLVNEEPLSLNWSAAAPLYREKYAQWAKNNGFPARKDDRRFRQFLNELQNKALEEQLRFLRDEIKTKILLTSLNNGAEQADLVRLRHQFDVVDSHGYHDHPTFPEAAWRLPNAYSQTSAIARKAQVPREMMAARIFGKPFVITEFNFVKPNLYRAEGGPLIGAYSALQDWDGLYRFAWSHSRNSVVGINPPTMFDAANDPLVQLSDRIAVLMFRRGDVEAAREKYAIAVPDDLFDAGRMLSFSETPALLQLGLIARIGSSAGDAPLPGGVFRLPFSATFNPRSTHNGRIRGLWEKTVKNGIARSSTGQITLDSGAKTFAVTTPRSESLTLPGGELAGNRMRVYDASTFQTVAALSLDDLPLAESRSILLLQLTNLDNTAAHFGNTEFTLHRAHGHLPMLLRRGAATVAIKSNVPFRVTALKTDGSELGEIKGTFQNGSFAFRADTAGFPGGVMAYHLTR</sequence>
<dbReference type="InterPro" id="IPR017853">
    <property type="entry name" value="GH"/>
</dbReference>
<reference evidence="2 3" key="1">
    <citation type="submission" date="2019-08" db="EMBL/GenBank/DDBJ databases">
        <title>In-depth cultivation of the pig gut microbiome towards novel bacterial diversity and tailored functional studies.</title>
        <authorList>
            <person name="Wylensek D."/>
            <person name="Hitch T.C.A."/>
            <person name="Clavel T."/>
        </authorList>
    </citation>
    <scope>NUCLEOTIDE SEQUENCE [LARGE SCALE GENOMIC DNA]</scope>
    <source>
        <strain evidence="2 3">BBE-744-WT-12</strain>
    </source>
</reference>
<dbReference type="Gene3D" id="3.20.20.80">
    <property type="entry name" value="Glycosidases"/>
    <property type="match status" value="1"/>
</dbReference>